<keyword evidence="2" id="KW-0238">DNA-binding</keyword>
<name>A0A345BYR4_9BACI</name>
<evidence type="ECO:0000313" key="5">
    <source>
        <dbReference type="EMBL" id="AXF56095.1"/>
    </source>
</evidence>
<evidence type="ECO:0000256" key="3">
    <source>
        <dbReference type="ARBA" id="ARBA00023163"/>
    </source>
</evidence>
<dbReference type="AlphaFoldDB" id="A0A345BYR4"/>
<dbReference type="SMART" id="SM00345">
    <property type="entry name" value="HTH_GNTR"/>
    <property type="match status" value="1"/>
</dbReference>
<dbReference type="PANTHER" id="PTHR38445:SF7">
    <property type="entry name" value="GNTR-FAMILY TRANSCRIPTIONAL REGULATOR"/>
    <property type="match status" value="1"/>
</dbReference>
<accession>A0A345BYR4</accession>
<feature type="domain" description="HTH gntR-type" evidence="4">
    <location>
        <begin position="15"/>
        <end position="83"/>
    </location>
</feature>
<keyword evidence="3" id="KW-0804">Transcription</keyword>
<sequence length="129" mass="14655">MSVPLPIEVNDDRQEPIYYQIEEQIKALIVSGYLPADTALPSIRALAADLGCSVITTRRAYQNLEQEGYIKTYRGKGTFVQEVGSKERSILKERAVQDALRQAVRTARQHEYTDAEIKRLLTMVLGEER</sequence>
<dbReference type="CDD" id="cd07377">
    <property type="entry name" value="WHTH_GntR"/>
    <property type="match status" value="1"/>
</dbReference>
<keyword evidence="6" id="KW-1185">Reference proteome</keyword>
<dbReference type="RefSeq" id="WP_114372574.1">
    <property type="nucleotide sequence ID" value="NZ_CP031092.1"/>
</dbReference>
<dbReference type="Pfam" id="PF00392">
    <property type="entry name" value="GntR"/>
    <property type="match status" value="1"/>
</dbReference>
<dbReference type="PANTHER" id="PTHR38445">
    <property type="entry name" value="HTH-TYPE TRANSCRIPTIONAL REPRESSOR YTRA"/>
    <property type="match status" value="1"/>
</dbReference>
<reference evidence="5 6" key="1">
    <citation type="journal article" date="2018" name="J. Microbiol.">
        <title>Salicibibacter kimchii gen. nov., sp. nov., a moderately halophilic and alkalitolerant bacterium in the family Bacillaceae, isolated from kimchi.</title>
        <authorList>
            <person name="Jang J.Y."/>
            <person name="Oh Y.J."/>
            <person name="Lim S.K."/>
            <person name="Park H.K."/>
            <person name="Lee C."/>
            <person name="Kim J.Y."/>
            <person name="Lee M.A."/>
            <person name="Choi H.J."/>
        </authorList>
    </citation>
    <scope>NUCLEOTIDE SEQUENCE [LARGE SCALE GENOMIC DNA]</scope>
    <source>
        <strain evidence="5 6">NKC1-1</strain>
    </source>
</reference>
<dbReference type="InterPro" id="IPR036388">
    <property type="entry name" value="WH-like_DNA-bd_sf"/>
</dbReference>
<evidence type="ECO:0000256" key="2">
    <source>
        <dbReference type="ARBA" id="ARBA00023125"/>
    </source>
</evidence>
<gene>
    <name evidence="5" type="ORF">DT065_08700</name>
</gene>
<dbReference type="GO" id="GO:0003677">
    <property type="term" value="F:DNA binding"/>
    <property type="evidence" value="ECO:0007669"/>
    <property type="project" value="UniProtKB-KW"/>
</dbReference>
<evidence type="ECO:0000313" key="6">
    <source>
        <dbReference type="Proteomes" id="UP000252100"/>
    </source>
</evidence>
<evidence type="ECO:0000259" key="4">
    <source>
        <dbReference type="PROSITE" id="PS50949"/>
    </source>
</evidence>
<proteinExistence type="predicted"/>
<dbReference type="Proteomes" id="UP000252100">
    <property type="component" value="Chromosome"/>
</dbReference>
<organism evidence="5 6">
    <name type="scientific">Salicibibacter kimchii</name>
    <dbReference type="NCBI Taxonomy" id="2099786"/>
    <lineage>
        <taxon>Bacteria</taxon>
        <taxon>Bacillati</taxon>
        <taxon>Bacillota</taxon>
        <taxon>Bacilli</taxon>
        <taxon>Bacillales</taxon>
        <taxon>Bacillaceae</taxon>
        <taxon>Salicibibacter</taxon>
    </lineage>
</organism>
<dbReference type="Gene3D" id="1.10.10.10">
    <property type="entry name" value="Winged helix-like DNA-binding domain superfamily/Winged helix DNA-binding domain"/>
    <property type="match status" value="1"/>
</dbReference>
<dbReference type="EMBL" id="CP031092">
    <property type="protein sequence ID" value="AXF56095.1"/>
    <property type="molecule type" value="Genomic_DNA"/>
</dbReference>
<dbReference type="InterPro" id="IPR000524">
    <property type="entry name" value="Tscrpt_reg_HTH_GntR"/>
</dbReference>
<dbReference type="GO" id="GO:0003700">
    <property type="term" value="F:DNA-binding transcription factor activity"/>
    <property type="evidence" value="ECO:0007669"/>
    <property type="project" value="InterPro"/>
</dbReference>
<dbReference type="PROSITE" id="PS50949">
    <property type="entry name" value="HTH_GNTR"/>
    <property type="match status" value="1"/>
</dbReference>
<dbReference type="KEGG" id="rue:DT065_08700"/>
<evidence type="ECO:0000256" key="1">
    <source>
        <dbReference type="ARBA" id="ARBA00023015"/>
    </source>
</evidence>
<dbReference type="SUPFAM" id="SSF46785">
    <property type="entry name" value="Winged helix' DNA-binding domain"/>
    <property type="match status" value="1"/>
</dbReference>
<protein>
    <submittedName>
        <fullName evidence="5">GntR family transcriptional regulator</fullName>
    </submittedName>
</protein>
<keyword evidence="1" id="KW-0805">Transcription regulation</keyword>
<dbReference type="OrthoDB" id="9801546at2"/>
<dbReference type="InterPro" id="IPR036390">
    <property type="entry name" value="WH_DNA-bd_sf"/>
</dbReference>